<name>A0A0C2RCP8_9RICK</name>
<keyword evidence="2" id="KW-1185">Reference proteome</keyword>
<dbReference type="AlphaFoldDB" id="A0A0C2RCP8"/>
<accession>A0A0C2RCP8</accession>
<comment type="caution">
    <text evidence="1">The sequence shown here is derived from an EMBL/GenBank/DDBJ whole genome shotgun (WGS) entry which is preliminary data.</text>
</comment>
<feature type="non-terminal residue" evidence="1">
    <location>
        <position position="1"/>
    </location>
</feature>
<organism evidence="1 2">
    <name type="scientific">Rickettsia asembonensis</name>
    <dbReference type="NCBI Taxonomy" id="1068590"/>
    <lineage>
        <taxon>Bacteria</taxon>
        <taxon>Pseudomonadati</taxon>
        <taxon>Pseudomonadota</taxon>
        <taxon>Alphaproteobacteria</taxon>
        <taxon>Rickettsiales</taxon>
        <taxon>Rickettsiaceae</taxon>
        <taxon>Rickettsieae</taxon>
        <taxon>Rickettsia</taxon>
        <taxon>spotted fever group</taxon>
    </lineage>
</organism>
<reference evidence="1 2" key="1">
    <citation type="submission" date="2014-12" db="EMBL/GenBank/DDBJ databases">
        <title>Whole genome sequence of Candidatus Rickettsia asemboensis strain NMRCii isolated from cat fleas in west Kenya.</title>
        <authorList>
            <person name="Jima D."/>
            <person name="Luce-Fedrow A."/>
            <person name="Yang Y."/>
            <person name="Maina A.N."/>
            <person name="Snesrud E.C."/>
            <person name="Jarman R.G."/>
            <person name="Richards A.L."/>
            <person name="Hang J."/>
        </authorList>
    </citation>
    <scope>NUCLEOTIDE SEQUENCE [LARGE SCALE GENOMIC DNA]</scope>
    <source>
        <strain evidence="1 2">NMRCii</strain>
    </source>
</reference>
<dbReference type="Proteomes" id="UP000031952">
    <property type="component" value="Unassembled WGS sequence"/>
</dbReference>
<sequence length="110" mass="12937">STLPKDKDKNVDKEFLKVIYIESSKFIKEKIVEIENKIERIKNGQAENEEEKEAYNWSKSNELKQREIEDAYKKKQDEESIDNYKQLSVEVQASSPKASTEKHLLVKDEC</sequence>
<evidence type="ECO:0000313" key="1">
    <source>
        <dbReference type="EMBL" id="KIJ88585.1"/>
    </source>
</evidence>
<evidence type="ECO:0000313" key="2">
    <source>
        <dbReference type="Proteomes" id="UP000031952"/>
    </source>
</evidence>
<protein>
    <submittedName>
        <fullName evidence="1">Uncharacterized protein</fullName>
    </submittedName>
</protein>
<proteinExistence type="predicted"/>
<dbReference type="EMBL" id="JWSW01000038">
    <property type="protein sequence ID" value="KIJ88585.1"/>
    <property type="molecule type" value="Genomic_DNA"/>
</dbReference>
<gene>
    <name evidence="1" type="ORF">SB78_04725</name>
</gene>